<feature type="transmembrane region" description="Helical" evidence="6">
    <location>
        <begin position="100"/>
        <end position="117"/>
    </location>
</feature>
<dbReference type="Gene3D" id="1.10.3730.20">
    <property type="match status" value="1"/>
</dbReference>
<dbReference type="InterPro" id="IPR000390">
    <property type="entry name" value="Small_drug/metabolite_transptr"/>
</dbReference>
<evidence type="ECO:0000256" key="3">
    <source>
        <dbReference type="ARBA" id="ARBA00022692"/>
    </source>
</evidence>
<evidence type="ECO:0000313" key="8">
    <source>
        <dbReference type="Proteomes" id="UP000490980"/>
    </source>
</evidence>
<dbReference type="GO" id="GO:0005886">
    <property type="term" value="C:plasma membrane"/>
    <property type="evidence" value="ECO:0007669"/>
    <property type="project" value="UniProtKB-SubCell"/>
</dbReference>
<dbReference type="AlphaFoldDB" id="A0A7X5ZK29"/>
<dbReference type="InterPro" id="IPR037185">
    <property type="entry name" value="EmrE-like"/>
</dbReference>
<evidence type="ECO:0000256" key="5">
    <source>
        <dbReference type="ARBA" id="ARBA00023136"/>
    </source>
</evidence>
<keyword evidence="5 6" id="KW-0472">Membrane</keyword>
<dbReference type="EMBL" id="JAARLZ010000013">
    <property type="protein sequence ID" value="NII08587.1"/>
    <property type="molecule type" value="Genomic_DNA"/>
</dbReference>
<accession>A0A7X5ZK29</accession>
<keyword evidence="4 6" id="KW-1133">Transmembrane helix</keyword>
<sequence>MAYIFIALTILLTVYGQLMLKWQVGLHAPLPGESIGLSFYLRLLLNPWVISAFAAAFGASLAWMAAISKMELSRAYPFMALNFVLVGLIAVPLFGESFTTSKLIGLALIIFGLLFFTRI</sequence>
<proteinExistence type="predicted"/>
<gene>
    <name evidence="7" type="ORF">HBF25_19560</name>
</gene>
<dbReference type="PANTHER" id="PTHR30561">
    <property type="entry name" value="SMR FAMILY PROTON-DEPENDENT DRUG EFFLUX TRANSPORTER SUGE"/>
    <property type="match status" value="1"/>
</dbReference>
<evidence type="ECO:0000313" key="7">
    <source>
        <dbReference type="EMBL" id="NII08587.1"/>
    </source>
</evidence>
<dbReference type="PANTHER" id="PTHR30561:SF9">
    <property type="entry name" value="4-AMINO-4-DEOXY-L-ARABINOSE-PHOSPHOUNDECAPRENOL FLIPPASE SUBUNIT ARNF-RELATED"/>
    <property type="match status" value="1"/>
</dbReference>
<keyword evidence="8" id="KW-1185">Reference proteome</keyword>
<dbReference type="Proteomes" id="UP000490980">
    <property type="component" value="Unassembled WGS sequence"/>
</dbReference>
<name>A0A7X5ZK29_9GAMM</name>
<organism evidence="7 8">
    <name type="scientific">Luteibacter anthropi</name>
    <dbReference type="NCBI Taxonomy" id="564369"/>
    <lineage>
        <taxon>Bacteria</taxon>
        <taxon>Pseudomonadati</taxon>
        <taxon>Pseudomonadota</taxon>
        <taxon>Gammaproteobacteria</taxon>
        <taxon>Lysobacterales</taxon>
        <taxon>Rhodanobacteraceae</taxon>
        <taxon>Luteibacter</taxon>
    </lineage>
</organism>
<feature type="transmembrane region" description="Helical" evidence="6">
    <location>
        <begin position="40"/>
        <end position="63"/>
    </location>
</feature>
<dbReference type="RefSeq" id="WP_166951664.1">
    <property type="nucleotide sequence ID" value="NZ_JAARLZ010000013.1"/>
</dbReference>
<dbReference type="GO" id="GO:0022857">
    <property type="term" value="F:transmembrane transporter activity"/>
    <property type="evidence" value="ECO:0007669"/>
    <property type="project" value="InterPro"/>
</dbReference>
<comment type="caution">
    <text evidence="7">The sequence shown here is derived from an EMBL/GenBank/DDBJ whole genome shotgun (WGS) entry which is preliminary data.</text>
</comment>
<evidence type="ECO:0000256" key="1">
    <source>
        <dbReference type="ARBA" id="ARBA00004651"/>
    </source>
</evidence>
<dbReference type="SUPFAM" id="SSF103481">
    <property type="entry name" value="Multidrug resistance efflux transporter EmrE"/>
    <property type="match status" value="1"/>
</dbReference>
<evidence type="ECO:0000256" key="2">
    <source>
        <dbReference type="ARBA" id="ARBA00022475"/>
    </source>
</evidence>
<evidence type="ECO:0000256" key="4">
    <source>
        <dbReference type="ARBA" id="ARBA00022989"/>
    </source>
</evidence>
<evidence type="ECO:0000256" key="6">
    <source>
        <dbReference type="SAM" id="Phobius"/>
    </source>
</evidence>
<keyword evidence="3 6" id="KW-0812">Transmembrane</keyword>
<comment type="subcellular location">
    <subcellularLocation>
        <location evidence="1">Cell membrane</location>
        <topology evidence="1">Multi-pass membrane protein</topology>
    </subcellularLocation>
</comment>
<keyword evidence="2" id="KW-1003">Cell membrane</keyword>
<feature type="transmembrane region" description="Helical" evidence="6">
    <location>
        <begin position="75"/>
        <end position="94"/>
    </location>
</feature>
<protein>
    <submittedName>
        <fullName evidence="7">EamA family transporter</fullName>
    </submittedName>
</protein>
<reference evidence="7 8" key="1">
    <citation type="submission" date="2020-03" db="EMBL/GenBank/DDBJ databases">
        <authorList>
            <person name="Lai Q."/>
        </authorList>
    </citation>
    <scope>NUCLEOTIDE SEQUENCE [LARGE SCALE GENOMIC DNA]</scope>
    <source>
        <strain evidence="7 8">CCUG 25036</strain>
    </source>
</reference>